<organism evidence="1 2">
    <name type="scientific">Streptomyces bangladeshensis</name>
    <dbReference type="NCBI Taxonomy" id="295352"/>
    <lineage>
        <taxon>Bacteria</taxon>
        <taxon>Bacillati</taxon>
        <taxon>Actinomycetota</taxon>
        <taxon>Actinomycetes</taxon>
        <taxon>Kitasatosporales</taxon>
        <taxon>Streptomycetaceae</taxon>
        <taxon>Streptomyces</taxon>
    </lineage>
</organism>
<evidence type="ECO:0000313" key="2">
    <source>
        <dbReference type="Proteomes" id="UP001501391"/>
    </source>
</evidence>
<accession>A0ABN3BRD6</accession>
<proteinExistence type="predicted"/>
<dbReference type="Proteomes" id="UP001501391">
    <property type="component" value="Unassembled WGS sequence"/>
</dbReference>
<keyword evidence="2" id="KW-1185">Reference proteome</keyword>
<protein>
    <submittedName>
        <fullName evidence="1">Uncharacterized protein</fullName>
    </submittedName>
</protein>
<comment type="caution">
    <text evidence="1">The sequence shown here is derived from an EMBL/GenBank/DDBJ whole genome shotgun (WGS) entry which is preliminary data.</text>
</comment>
<sequence>MGGLDGEANGNLRGHCTRHFLTMLAQAYASTGEKVFGDRIRTMVGALAEVWEALRRDPVVRSADGPFGPALEQVRGSCQYVDLPGGTLGDATAVTRPR</sequence>
<reference evidence="1 2" key="1">
    <citation type="journal article" date="2019" name="Int. J. Syst. Evol. Microbiol.">
        <title>The Global Catalogue of Microorganisms (GCM) 10K type strain sequencing project: providing services to taxonomists for standard genome sequencing and annotation.</title>
        <authorList>
            <consortium name="The Broad Institute Genomics Platform"/>
            <consortium name="The Broad Institute Genome Sequencing Center for Infectious Disease"/>
            <person name="Wu L."/>
            <person name="Ma J."/>
        </authorList>
    </citation>
    <scope>NUCLEOTIDE SEQUENCE [LARGE SCALE GENOMIC DNA]</scope>
    <source>
        <strain evidence="1 2">JCM 14924</strain>
    </source>
</reference>
<name>A0ABN3BRD6_9ACTN</name>
<evidence type="ECO:0000313" key="1">
    <source>
        <dbReference type="EMBL" id="GAA2199498.1"/>
    </source>
</evidence>
<gene>
    <name evidence="1" type="ORF">GCM10009787_46740</name>
</gene>
<dbReference type="EMBL" id="BAAAOQ010000015">
    <property type="protein sequence ID" value="GAA2199498.1"/>
    <property type="molecule type" value="Genomic_DNA"/>
</dbReference>